<dbReference type="PROSITE" id="PS51257">
    <property type="entry name" value="PROKAR_LIPOPROTEIN"/>
    <property type="match status" value="1"/>
</dbReference>
<evidence type="ECO:0000313" key="3">
    <source>
        <dbReference type="Proteomes" id="UP000198761"/>
    </source>
</evidence>
<dbReference type="Proteomes" id="UP000198761">
    <property type="component" value="Unassembled WGS sequence"/>
</dbReference>
<dbReference type="PANTHER" id="PTHR35535">
    <property type="entry name" value="HEAT SHOCK PROTEIN HSLJ"/>
    <property type="match status" value="1"/>
</dbReference>
<dbReference type="InterPro" id="IPR053147">
    <property type="entry name" value="Hsp_HslJ-like"/>
</dbReference>
<dbReference type="InterPro" id="IPR005184">
    <property type="entry name" value="DUF306_Meta_HslJ"/>
</dbReference>
<dbReference type="Pfam" id="PF03724">
    <property type="entry name" value="META"/>
    <property type="match status" value="1"/>
</dbReference>
<keyword evidence="2" id="KW-0346">Stress response</keyword>
<organism evidence="2 3">
    <name type="scientific">Gemmobacter aquatilis</name>
    <dbReference type="NCBI Taxonomy" id="933059"/>
    <lineage>
        <taxon>Bacteria</taxon>
        <taxon>Pseudomonadati</taxon>
        <taxon>Pseudomonadota</taxon>
        <taxon>Alphaproteobacteria</taxon>
        <taxon>Rhodobacterales</taxon>
        <taxon>Paracoccaceae</taxon>
        <taxon>Gemmobacter</taxon>
    </lineage>
</organism>
<name>A0A1H8CSQ1_9RHOB</name>
<feature type="domain" description="DUF306" evidence="1">
    <location>
        <begin position="29"/>
        <end position="127"/>
    </location>
</feature>
<proteinExistence type="predicted"/>
<dbReference type="EMBL" id="FOCE01000002">
    <property type="protein sequence ID" value="SEM98010.1"/>
    <property type="molecule type" value="Genomic_DNA"/>
</dbReference>
<evidence type="ECO:0000313" key="2">
    <source>
        <dbReference type="EMBL" id="SEM98010.1"/>
    </source>
</evidence>
<dbReference type="Gene3D" id="2.40.128.270">
    <property type="match status" value="1"/>
</dbReference>
<reference evidence="2 3" key="1">
    <citation type="submission" date="2016-10" db="EMBL/GenBank/DDBJ databases">
        <authorList>
            <person name="de Groot N.N."/>
        </authorList>
    </citation>
    <scope>NUCLEOTIDE SEQUENCE [LARGE SCALE GENOMIC DNA]</scope>
    <source>
        <strain evidence="2 3">DSM 3857</strain>
    </source>
</reference>
<dbReference type="STRING" id="933059.SAMN04488103_102614"/>
<dbReference type="InterPro" id="IPR038670">
    <property type="entry name" value="HslJ-like_sf"/>
</dbReference>
<dbReference type="AlphaFoldDB" id="A0A1H8CSQ1"/>
<dbReference type="RefSeq" id="WP_175482043.1">
    <property type="nucleotide sequence ID" value="NZ_FOCE01000002.1"/>
</dbReference>
<gene>
    <name evidence="2" type="ORF">SAMN04488103_102614</name>
</gene>
<accession>A0A1H8CSQ1</accession>
<dbReference type="PANTHER" id="PTHR35535:SF2">
    <property type="entry name" value="DUF306 DOMAIN-CONTAINING PROTEIN"/>
    <property type="match status" value="1"/>
</dbReference>
<protein>
    <submittedName>
        <fullName evidence="2">Heat shock protein HslJ</fullName>
    </submittedName>
</protein>
<sequence>MKAALVLPFALLLAACQEEPQAALTPEALARDWRLVALNGAAAPARATLDLREPGKAAGQAPCNRWFATRSGDLPAFTLSQIGATRMACPDLAAESAYLAALAAVTGAALDGEALVLTGPEGGTLRFVPGAP</sequence>
<keyword evidence="3" id="KW-1185">Reference proteome</keyword>
<evidence type="ECO:0000259" key="1">
    <source>
        <dbReference type="Pfam" id="PF03724"/>
    </source>
</evidence>